<dbReference type="GO" id="GO:0005886">
    <property type="term" value="C:plasma membrane"/>
    <property type="evidence" value="ECO:0007669"/>
    <property type="project" value="TreeGrafter"/>
</dbReference>
<evidence type="ECO:0000313" key="3">
    <source>
        <dbReference type="Proteomes" id="UP001141619"/>
    </source>
</evidence>
<dbReference type="RefSeq" id="WP_274942352.1">
    <property type="nucleotide sequence ID" value="NZ_JANWOI010000001.1"/>
</dbReference>
<feature type="transmembrane region" description="Helical" evidence="1">
    <location>
        <begin position="132"/>
        <end position="150"/>
    </location>
</feature>
<feature type="transmembrane region" description="Helical" evidence="1">
    <location>
        <begin position="54"/>
        <end position="81"/>
    </location>
</feature>
<evidence type="ECO:0000256" key="1">
    <source>
        <dbReference type="SAM" id="Phobius"/>
    </source>
</evidence>
<evidence type="ECO:0000313" key="2">
    <source>
        <dbReference type="EMBL" id="MDA5192648.1"/>
    </source>
</evidence>
<reference evidence="2" key="2">
    <citation type="journal article" date="2023" name="Syst. Appl. Microbiol.">
        <title>Govania unica gen. nov., sp. nov., a rare biosphere bacterium that represents a novel family in the class Alphaproteobacteria.</title>
        <authorList>
            <person name="Vandamme P."/>
            <person name="Peeters C."/>
            <person name="Hettiarachchi A."/>
            <person name="Cnockaert M."/>
            <person name="Carlier A."/>
        </authorList>
    </citation>
    <scope>NUCLEOTIDE SEQUENCE</scope>
    <source>
        <strain evidence="2">LMG 31809</strain>
    </source>
</reference>
<keyword evidence="1" id="KW-0472">Membrane</keyword>
<keyword evidence="1" id="KW-1133">Transmembrane helix</keyword>
<reference evidence="2" key="1">
    <citation type="submission" date="2022-08" db="EMBL/GenBank/DDBJ databases">
        <authorList>
            <person name="Vandamme P."/>
            <person name="Hettiarachchi A."/>
            <person name="Peeters C."/>
            <person name="Cnockaert M."/>
            <person name="Carlier A."/>
        </authorList>
    </citation>
    <scope>NUCLEOTIDE SEQUENCE</scope>
    <source>
        <strain evidence="2">LMG 31809</strain>
    </source>
</reference>
<keyword evidence="1" id="KW-0812">Transmembrane</keyword>
<dbReference type="EMBL" id="JANWOI010000001">
    <property type="protein sequence ID" value="MDA5192648.1"/>
    <property type="molecule type" value="Genomic_DNA"/>
</dbReference>
<dbReference type="InterPro" id="IPR051311">
    <property type="entry name" value="DedA_domain"/>
</dbReference>
<dbReference type="Proteomes" id="UP001141619">
    <property type="component" value="Unassembled WGS sequence"/>
</dbReference>
<gene>
    <name evidence="2" type="ORF">NYP16_01570</name>
</gene>
<dbReference type="AlphaFoldDB" id="A0A9X3Z652"/>
<comment type="caution">
    <text evidence="2">The sequence shown here is derived from an EMBL/GenBank/DDBJ whole genome shotgun (WGS) entry which is preliminary data.</text>
</comment>
<sequence length="193" mass="21468">MFRRLYEWVLEKSRGPRAPHALAVISFAESSFFPIPPDVMLVPMTLSKPERWASYARICTIASVIGGVVGYAIGALLFDTLGMHIVRLYGLEHQMEGYRQAYAEWGTWLILIKGVTPIPYKLVTIASGFSGYDFFAFMGLSLITRGARFYGITWLTKRYGSHVAGLLERRVGLVATLVLGAIVLGFVAVKFIL</sequence>
<organism evidence="2 3">
    <name type="scientific">Govanella unica</name>
    <dbReference type="NCBI Taxonomy" id="2975056"/>
    <lineage>
        <taxon>Bacteria</taxon>
        <taxon>Pseudomonadati</taxon>
        <taxon>Pseudomonadota</taxon>
        <taxon>Alphaproteobacteria</taxon>
        <taxon>Emcibacterales</taxon>
        <taxon>Govanellaceae</taxon>
        <taxon>Govanella</taxon>
    </lineage>
</organism>
<dbReference type="PANTHER" id="PTHR42709:SF11">
    <property type="entry name" value="DEDA FAMILY PROTEIN"/>
    <property type="match status" value="1"/>
</dbReference>
<dbReference type="PANTHER" id="PTHR42709">
    <property type="entry name" value="ALKALINE PHOSPHATASE LIKE PROTEIN"/>
    <property type="match status" value="1"/>
</dbReference>
<proteinExistence type="predicted"/>
<protein>
    <submittedName>
        <fullName evidence="2">DedA family protein</fullName>
    </submittedName>
</protein>
<accession>A0A9X3Z652</accession>
<keyword evidence="3" id="KW-1185">Reference proteome</keyword>
<name>A0A9X3Z652_9PROT</name>
<feature type="transmembrane region" description="Helical" evidence="1">
    <location>
        <begin position="171"/>
        <end position="192"/>
    </location>
</feature>